<dbReference type="GO" id="GO:1990234">
    <property type="term" value="C:transferase complex"/>
    <property type="evidence" value="ECO:0007669"/>
    <property type="project" value="UniProtKB-ARBA"/>
</dbReference>
<dbReference type="SMART" id="SM00320">
    <property type="entry name" value="WD40"/>
    <property type="match status" value="4"/>
</dbReference>
<dbReference type="PANTHER" id="PTHR22847:SF637">
    <property type="entry name" value="WD REPEAT DOMAIN 5B"/>
    <property type="match status" value="1"/>
</dbReference>
<dbReference type="PROSITE" id="PS50294">
    <property type="entry name" value="WD_REPEATS_REGION"/>
    <property type="match status" value="1"/>
</dbReference>
<feature type="repeat" description="WD" evidence="3">
    <location>
        <begin position="363"/>
        <end position="392"/>
    </location>
</feature>
<proteinExistence type="predicted"/>
<evidence type="ECO:0000256" key="4">
    <source>
        <dbReference type="SAM" id="Coils"/>
    </source>
</evidence>
<dbReference type="EMBL" id="BNJQ01000002">
    <property type="protein sequence ID" value="GHP01786.1"/>
    <property type="molecule type" value="Genomic_DNA"/>
</dbReference>
<dbReference type="Proteomes" id="UP000660262">
    <property type="component" value="Unassembled WGS sequence"/>
</dbReference>
<reference evidence="6" key="1">
    <citation type="submission" date="2020-10" db="EMBL/GenBank/DDBJ databases">
        <title>Unveiling of a novel bifunctional photoreceptor, Dualchrome1, isolated from a cosmopolitan green alga.</title>
        <authorList>
            <person name="Suzuki S."/>
            <person name="Kawachi M."/>
        </authorList>
    </citation>
    <scope>NUCLEOTIDE SEQUENCE</scope>
    <source>
        <strain evidence="6">NIES 2893</strain>
    </source>
</reference>
<feature type="coiled-coil region" evidence="4">
    <location>
        <begin position="138"/>
        <end position="172"/>
    </location>
</feature>
<gene>
    <name evidence="6" type="ORF">PPROV_000054300</name>
</gene>
<accession>A0A830H3T9</accession>
<protein>
    <recommendedName>
        <fullName evidence="8">Guanine nucleotide-binding protein subunit beta-like protein</fullName>
    </recommendedName>
</protein>
<dbReference type="PROSITE" id="PS50096">
    <property type="entry name" value="IQ"/>
    <property type="match status" value="1"/>
</dbReference>
<feature type="compositionally biased region" description="Acidic residues" evidence="5">
    <location>
        <begin position="325"/>
        <end position="344"/>
    </location>
</feature>
<evidence type="ECO:0000256" key="2">
    <source>
        <dbReference type="ARBA" id="ARBA00022737"/>
    </source>
</evidence>
<feature type="region of interest" description="Disordered" evidence="5">
    <location>
        <begin position="324"/>
        <end position="344"/>
    </location>
</feature>
<dbReference type="Pfam" id="PF00400">
    <property type="entry name" value="WD40"/>
    <property type="match status" value="3"/>
</dbReference>
<dbReference type="PANTHER" id="PTHR22847">
    <property type="entry name" value="WD40 REPEAT PROTEIN"/>
    <property type="match status" value="1"/>
</dbReference>
<dbReference type="OrthoDB" id="674604at2759"/>
<dbReference type="SUPFAM" id="SSF50978">
    <property type="entry name" value="WD40 repeat-like"/>
    <property type="match status" value="1"/>
</dbReference>
<feature type="compositionally biased region" description="Basic and acidic residues" evidence="5">
    <location>
        <begin position="255"/>
        <end position="285"/>
    </location>
</feature>
<name>A0A830H3T9_9CHLO</name>
<dbReference type="Gene3D" id="2.130.10.10">
    <property type="entry name" value="YVTN repeat-like/Quinoprotein amine dehydrogenase"/>
    <property type="match status" value="2"/>
</dbReference>
<evidence type="ECO:0000313" key="7">
    <source>
        <dbReference type="Proteomes" id="UP000660262"/>
    </source>
</evidence>
<evidence type="ECO:0000313" key="6">
    <source>
        <dbReference type="EMBL" id="GHP01786.1"/>
    </source>
</evidence>
<evidence type="ECO:0008006" key="8">
    <source>
        <dbReference type="Google" id="ProtNLM"/>
    </source>
</evidence>
<dbReference type="InterPro" id="IPR001680">
    <property type="entry name" value="WD40_rpt"/>
</dbReference>
<evidence type="ECO:0000256" key="5">
    <source>
        <dbReference type="SAM" id="MobiDB-lite"/>
    </source>
</evidence>
<organism evidence="6 7">
    <name type="scientific">Pycnococcus provasolii</name>
    <dbReference type="NCBI Taxonomy" id="41880"/>
    <lineage>
        <taxon>Eukaryota</taxon>
        <taxon>Viridiplantae</taxon>
        <taxon>Chlorophyta</taxon>
        <taxon>Pseudoscourfieldiophyceae</taxon>
        <taxon>Pseudoscourfieldiales</taxon>
        <taxon>Pycnococcaceae</taxon>
        <taxon>Pycnococcus</taxon>
    </lineage>
</organism>
<feature type="compositionally biased region" description="Basic residues" evidence="5">
    <location>
        <begin position="286"/>
        <end position="308"/>
    </location>
</feature>
<comment type="caution">
    <text evidence="6">The sequence shown here is derived from an EMBL/GenBank/DDBJ whole genome shotgun (WGS) entry which is preliminary data.</text>
</comment>
<dbReference type="PROSITE" id="PS50082">
    <property type="entry name" value="WD_REPEATS_2"/>
    <property type="match status" value="2"/>
</dbReference>
<dbReference type="InterPro" id="IPR015943">
    <property type="entry name" value="WD40/YVTN_repeat-like_dom_sf"/>
</dbReference>
<dbReference type="AlphaFoldDB" id="A0A830H3T9"/>
<sequence>MNSGKALCCACVPLHYVHCFLPLPYSPCLMYATIRQRRRLMQKYGMKTMSPCCEIYVKGMCYPCAIAQHAVFLQEQRLAVKKANAWQKRQGLQRMLRVTQNPGAHIIFEDRDITVDFLGNEQAQTDAEKQLRAASQKEMDLARAMSKEQEEAEEARREADAAAAAAAEADMQALIAAQEAVELDRLKDGALSFLEGFSGGSVKANKDAPMTEDEAARLIQRCIKRRRARVAIEKKRRDSQVALQKAQEMAAEAAAAEHRAQKEEREAEEAREALAVARRDRDELKKKAKERRRSQRRASRAKKTRQVRRQSFMQRMTFGRFGSDLVEEVTDEEESSTDEEDEEDLIVPLTEGSAGALWHTATLAEHTNRVSSMVFCDHRLVTASYDHSVRIWCKYKSSAEDDETGRMVVSRLWETEKVLQLDDLATGLCNVRMNVYEGGRQDVLFVATASNCVHAYASKGVDDRIPAWSRVAMIRLGSRVLCMCEHKSVKNNSFDSHLVLGMEDGAIHFFNCSKPFALDALQDKMTEYPQPDGTMTGHFGPVYSLCSVSPTTLVSGSSDGSIRVWRERGIKHLLRVDDFDDDGNVKPEFMYVYHMESKQVLAGSSNVVGGAWCAVRDTNTRFIVGDDANLRAFEAPSEDGAFELSEKRENAHKAALTCLTRAGPYVLSAGQDGMVNVYDRRSLHLRKPVDVHTGPVWSVLVDHEGTQMFSAGKDTLVHICEPSKPDMAMDANDRARMQLVPARRRRAAIVFGQLRPEAELAAMDIQRIWRGAKGRSAFLVIFKENQEKRAREEAKRKKMEDLEAKHPETMQRLARLGLL</sequence>
<dbReference type="InterPro" id="IPR036322">
    <property type="entry name" value="WD40_repeat_dom_sf"/>
</dbReference>
<keyword evidence="2" id="KW-0677">Repeat</keyword>
<evidence type="ECO:0000256" key="3">
    <source>
        <dbReference type="PROSITE-ProRule" id="PRU00221"/>
    </source>
</evidence>
<keyword evidence="4" id="KW-0175">Coiled coil</keyword>
<feature type="repeat" description="WD" evidence="3">
    <location>
        <begin position="535"/>
        <end position="565"/>
    </location>
</feature>
<keyword evidence="1 3" id="KW-0853">WD repeat</keyword>
<feature type="region of interest" description="Disordered" evidence="5">
    <location>
        <begin position="252"/>
        <end position="309"/>
    </location>
</feature>
<evidence type="ECO:0000256" key="1">
    <source>
        <dbReference type="ARBA" id="ARBA00022574"/>
    </source>
</evidence>
<keyword evidence="7" id="KW-1185">Reference proteome</keyword>